<dbReference type="PANTHER" id="PTHR36166:SF1">
    <property type="entry name" value="SRPBCC DOMAIN-CONTAINING PROTEIN"/>
    <property type="match status" value="1"/>
</dbReference>
<sequence>MVTQNQNSTIGRLHLQVNQNDYNISRDQCFPRNRAESESQLLDFPSVSEWHKGLVKSITPLDPVDPLAENSPNKFAWQGPPVMTVSGLHSFLIESSKSNPSGTTFTQMEVYSGGVSFLMQPWLIGKPIKGQFEKYNADLKKKCKSL</sequence>
<organism evidence="1 2">
    <name type="scientific">Botrytis hyacinthi</name>
    <dbReference type="NCBI Taxonomy" id="278943"/>
    <lineage>
        <taxon>Eukaryota</taxon>
        <taxon>Fungi</taxon>
        <taxon>Dikarya</taxon>
        <taxon>Ascomycota</taxon>
        <taxon>Pezizomycotina</taxon>
        <taxon>Leotiomycetes</taxon>
        <taxon>Helotiales</taxon>
        <taxon>Sclerotiniaceae</taxon>
        <taxon>Botrytis</taxon>
    </lineage>
</organism>
<comment type="caution">
    <text evidence="1">The sequence shown here is derived from an EMBL/GenBank/DDBJ whole genome shotgun (WGS) entry which is preliminary data.</text>
</comment>
<dbReference type="EMBL" id="PQXK01000202">
    <property type="protein sequence ID" value="TGO34334.1"/>
    <property type="molecule type" value="Genomic_DNA"/>
</dbReference>
<dbReference type="AlphaFoldDB" id="A0A4Z1GBL6"/>
<keyword evidence="2" id="KW-1185">Reference proteome</keyword>
<evidence type="ECO:0000313" key="2">
    <source>
        <dbReference type="Proteomes" id="UP000297814"/>
    </source>
</evidence>
<reference evidence="1 2" key="1">
    <citation type="submission" date="2017-12" db="EMBL/GenBank/DDBJ databases">
        <title>Comparative genomics of Botrytis spp.</title>
        <authorList>
            <person name="Valero-Jimenez C.A."/>
            <person name="Tapia P."/>
            <person name="Veloso J."/>
            <person name="Silva-Moreno E."/>
            <person name="Staats M."/>
            <person name="Valdes J.H."/>
            <person name="Van Kan J.A.L."/>
        </authorList>
    </citation>
    <scope>NUCLEOTIDE SEQUENCE [LARGE SCALE GENOMIC DNA]</scope>
    <source>
        <strain evidence="1 2">Bh0001</strain>
    </source>
</reference>
<proteinExistence type="predicted"/>
<gene>
    <name evidence="1" type="ORF">BHYA_0202g00190</name>
</gene>
<dbReference type="Proteomes" id="UP000297814">
    <property type="component" value="Unassembled WGS sequence"/>
</dbReference>
<evidence type="ECO:0000313" key="1">
    <source>
        <dbReference type="EMBL" id="TGO34334.1"/>
    </source>
</evidence>
<accession>A0A4Z1GBL6</accession>
<dbReference type="PANTHER" id="PTHR36166">
    <property type="entry name" value="CHROMOSOME 9, WHOLE GENOME SHOTGUN SEQUENCE"/>
    <property type="match status" value="1"/>
</dbReference>
<name>A0A4Z1GBL6_9HELO</name>
<protein>
    <submittedName>
        <fullName evidence="1">Uncharacterized protein</fullName>
    </submittedName>
</protein>